<reference evidence="1 2" key="1">
    <citation type="journal article" date="2023" name="Plants (Basel)">
        <title>Bridging the Gap: Combining Genomics and Transcriptomics Approaches to Understand Stylosanthes scabra, an Orphan Legume from the Brazilian Caatinga.</title>
        <authorList>
            <person name="Ferreira-Neto J.R.C."/>
            <person name="da Silva M.D."/>
            <person name="Binneck E."/>
            <person name="de Melo N.F."/>
            <person name="da Silva R.H."/>
            <person name="de Melo A.L.T.M."/>
            <person name="Pandolfi V."/>
            <person name="Bustamante F.O."/>
            <person name="Brasileiro-Vidal A.C."/>
            <person name="Benko-Iseppon A.M."/>
        </authorList>
    </citation>
    <scope>NUCLEOTIDE SEQUENCE [LARGE SCALE GENOMIC DNA]</scope>
    <source>
        <tissue evidence="1">Leaves</tissue>
    </source>
</reference>
<dbReference type="EMBL" id="JASCZI010030222">
    <property type="protein sequence ID" value="MED6118891.1"/>
    <property type="molecule type" value="Genomic_DNA"/>
</dbReference>
<keyword evidence="2" id="KW-1185">Reference proteome</keyword>
<accession>A0ABU6R3B6</accession>
<proteinExistence type="predicted"/>
<comment type="caution">
    <text evidence="1">The sequence shown here is derived from an EMBL/GenBank/DDBJ whole genome shotgun (WGS) entry which is preliminary data.</text>
</comment>
<gene>
    <name evidence="1" type="ORF">PIB30_006682</name>
</gene>
<dbReference type="Proteomes" id="UP001341840">
    <property type="component" value="Unassembled WGS sequence"/>
</dbReference>
<organism evidence="1 2">
    <name type="scientific">Stylosanthes scabra</name>
    <dbReference type="NCBI Taxonomy" id="79078"/>
    <lineage>
        <taxon>Eukaryota</taxon>
        <taxon>Viridiplantae</taxon>
        <taxon>Streptophyta</taxon>
        <taxon>Embryophyta</taxon>
        <taxon>Tracheophyta</taxon>
        <taxon>Spermatophyta</taxon>
        <taxon>Magnoliopsida</taxon>
        <taxon>eudicotyledons</taxon>
        <taxon>Gunneridae</taxon>
        <taxon>Pentapetalae</taxon>
        <taxon>rosids</taxon>
        <taxon>fabids</taxon>
        <taxon>Fabales</taxon>
        <taxon>Fabaceae</taxon>
        <taxon>Papilionoideae</taxon>
        <taxon>50 kb inversion clade</taxon>
        <taxon>dalbergioids sensu lato</taxon>
        <taxon>Dalbergieae</taxon>
        <taxon>Pterocarpus clade</taxon>
        <taxon>Stylosanthes</taxon>
    </lineage>
</organism>
<protein>
    <submittedName>
        <fullName evidence="1">Uncharacterized protein</fullName>
    </submittedName>
</protein>
<name>A0ABU6R3B6_9FABA</name>
<evidence type="ECO:0000313" key="2">
    <source>
        <dbReference type="Proteomes" id="UP001341840"/>
    </source>
</evidence>
<sequence>MNEGLGAAQGSSLHDSMFEKVLQRDRGFFFPNLKLRRIWELEARAKTGGAPVWSNRPRTVRYFGPLAALQQAVREDKPNRLTWWFPVSELRQVSIAGLAHSLHGLQL</sequence>
<evidence type="ECO:0000313" key="1">
    <source>
        <dbReference type="EMBL" id="MED6118891.1"/>
    </source>
</evidence>